<gene>
    <name evidence="3" type="ORF">ACFP2V_07620</name>
</gene>
<evidence type="ECO:0000256" key="1">
    <source>
        <dbReference type="SAM" id="MobiDB-lite"/>
    </source>
</evidence>
<feature type="compositionally biased region" description="Pro residues" evidence="1">
    <location>
        <begin position="9"/>
        <end position="19"/>
    </location>
</feature>
<accession>A0ABW0XJR0</accession>
<feature type="transmembrane region" description="Helical" evidence="2">
    <location>
        <begin position="28"/>
        <end position="50"/>
    </location>
</feature>
<name>A0ABW0XJR0_9ACTN</name>
<sequence length="149" mass="14838">MQPQQPYQAPVPPPPPAPLTAPARSRGLLVAALLVGLLVGGAGVGAAWALTGGPSGADGSAGDDARGACDALAGVDESKFSTEGKAGELAMHRFAGAFGLSAAAAAGDSSYEPLAEAISRASNRRLQVFEVDAEVKKELAKARGICADL</sequence>
<keyword evidence="2" id="KW-0472">Membrane</keyword>
<reference evidence="4" key="1">
    <citation type="journal article" date="2019" name="Int. J. Syst. Evol. Microbiol.">
        <title>The Global Catalogue of Microorganisms (GCM) 10K type strain sequencing project: providing services to taxonomists for standard genome sequencing and annotation.</title>
        <authorList>
            <consortium name="The Broad Institute Genomics Platform"/>
            <consortium name="The Broad Institute Genome Sequencing Center for Infectious Disease"/>
            <person name="Wu L."/>
            <person name="Ma J."/>
        </authorList>
    </citation>
    <scope>NUCLEOTIDE SEQUENCE [LARGE SCALE GENOMIC DNA]</scope>
    <source>
        <strain evidence="4">JCM 13852</strain>
    </source>
</reference>
<evidence type="ECO:0000313" key="4">
    <source>
        <dbReference type="Proteomes" id="UP001596183"/>
    </source>
</evidence>
<evidence type="ECO:0000256" key="2">
    <source>
        <dbReference type="SAM" id="Phobius"/>
    </source>
</evidence>
<keyword evidence="2" id="KW-1133">Transmembrane helix</keyword>
<dbReference type="EMBL" id="JBHSPC010000015">
    <property type="protein sequence ID" value="MFC5669977.1"/>
    <property type="molecule type" value="Genomic_DNA"/>
</dbReference>
<dbReference type="RefSeq" id="WP_381207318.1">
    <property type="nucleotide sequence ID" value="NZ_JBHSPC010000015.1"/>
</dbReference>
<protein>
    <submittedName>
        <fullName evidence="3">Uncharacterized protein</fullName>
    </submittedName>
</protein>
<dbReference type="Proteomes" id="UP001596183">
    <property type="component" value="Unassembled WGS sequence"/>
</dbReference>
<organism evidence="3 4">
    <name type="scientific">Streptomyces incanus</name>
    <dbReference type="NCBI Taxonomy" id="887453"/>
    <lineage>
        <taxon>Bacteria</taxon>
        <taxon>Bacillati</taxon>
        <taxon>Actinomycetota</taxon>
        <taxon>Actinomycetes</taxon>
        <taxon>Kitasatosporales</taxon>
        <taxon>Streptomycetaceae</taxon>
        <taxon>Streptomyces</taxon>
    </lineage>
</organism>
<comment type="caution">
    <text evidence="3">The sequence shown here is derived from an EMBL/GenBank/DDBJ whole genome shotgun (WGS) entry which is preliminary data.</text>
</comment>
<feature type="region of interest" description="Disordered" evidence="1">
    <location>
        <begin position="1"/>
        <end position="20"/>
    </location>
</feature>
<keyword evidence="4" id="KW-1185">Reference proteome</keyword>
<evidence type="ECO:0000313" key="3">
    <source>
        <dbReference type="EMBL" id="MFC5669977.1"/>
    </source>
</evidence>
<proteinExistence type="predicted"/>
<keyword evidence="2" id="KW-0812">Transmembrane</keyword>